<proteinExistence type="inferred from homology"/>
<dbReference type="RefSeq" id="WP_126771544.1">
    <property type="nucleotide sequence ID" value="NZ_PIPX01000001.1"/>
</dbReference>
<dbReference type="GO" id="GO:0046872">
    <property type="term" value="F:metal ion binding"/>
    <property type="evidence" value="ECO:0007669"/>
    <property type="project" value="InterPro"/>
</dbReference>
<evidence type="ECO:0000256" key="5">
    <source>
        <dbReference type="PROSITE-ProRule" id="PRU00409"/>
    </source>
</evidence>
<dbReference type="AlphaFoldDB" id="A0A432Y5V2"/>
<dbReference type="Proteomes" id="UP000287649">
    <property type="component" value="Unassembled WGS sequence"/>
</dbReference>
<dbReference type="GO" id="GO:0015631">
    <property type="term" value="F:tubulin binding"/>
    <property type="evidence" value="ECO:0007669"/>
    <property type="project" value="TreeGrafter"/>
</dbReference>
<dbReference type="PANTHER" id="PTHR12241:SF39">
    <property type="entry name" value="TUBULIN POLYGLUTAMYLASE TTLL9-RELATED"/>
    <property type="match status" value="1"/>
</dbReference>
<organism evidence="7 8">
    <name type="scientific">Pseudidiomarina homiensis</name>
    <dbReference type="NCBI Taxonomy" id="364198"/>
    <lineage>
        <taxon>Bacteria</taxon>
        <taxon>Pseudomonadati</taxon>
        <taxon>Pseudomonadota</taxon>
        <taxon>Gammaproteobacteria</taxon>
        <taxon>Alteromonadales</taxon>
        <taxon>Idiomarinaceae</taxon>
        <taxon>Pseudidiomarina</taxon>
    </lineage>
</organism>
<evidence type="ECO:0000313" key="8">
    <source>
        <dbReference type="Proteomes" id="UP000287649"/>
    </source>
</evidence>
<sequence>MTAQPKIIVNRAGNIVDAAFTKIAGKLLFFSYLRPFSYWDNYYGEHAEITNDFFRLLHYPTIQEHDDKGNIARKVTALGIDGLFPATYFSTSDALKSAGAHEKIWFIKPTYSTSGKGIQCLTHEELKTFELPRSHIIQEQVTNIELMNERKYTARAYVFVFNNKVYLYDDGFVMIHGVPYAPNATDSLTQVEHSGYADADGAVKMMRMSELPHFSKKTEKLKKAIQTLKPVIANFIEASSATEYGLLGIDLLFDKNHKPTLIEINAKANFVHTDVINDSLNAPFFSAVLNTLYTNQTDPRLTEI</sequence>
<dbReference type="InterPro" id="IPR011761">
    <property type="entry name" value="ATP-grasp"/>
</dbReference>
<evidence type="ECO:0000259" key="6">
    <source>
        <dbReference type="PROSITE" id="PS50975"/>
    </source>
</evidence>
<accession>A0A432Y5V2</accession>
<dbReference type="EMBL" id="PIPX01000001">
    <property type="protein sequence ID" value="RUO56359.1"/>
    <property type="molecule type" value="Genomic_DNA"/>
</dbReference>
<dbReference type="InterPro" id="IPR004344">
    <property type="entry name" value="TTL/TTLL_fam"/>
</dbReference>
<keyword evidence="8" id="KW-1185">Reference proteome</keyword>
<protein>
    <recommendedName>
        <fullName evidence="6">ATP-grasp domain-containing protein</fullName>
    </recommendedName>
</protein>
<comment type="caution">
    <text evidence="7">The sequence shown here is derived from an EMBL/GenBank/DDBJ whole genome shotgun (WGS) entry which is preliminary data.</text>
</comment>
<gene>
    <name evidence="7" type="ORF">CWI70_06320</name>
</gene>
<dbReference type="OrthoDB" id="269774at2"/>
<dbReference type="SUPFAM" id="SSF56059">
    <property type="entry name" value="Glutathione synthetase ATP-binding domain-like"/>
    <property type="match status" value="1"/>
</dbReference>
<evidence type="ECO:0000313" key="7">
    <source>
        <dbReference type="EMBL" id="RUO56359.1"/>
    </source>
</evidence>
<keyword evidence="3 5" id="KW-0547">Nucleotide-binding</keyword>
<feature type="domain" description="ATP-grasp" evidence="6">
    <location>
        <begin position="72"/>
        <end position="293"/>
    </location>
</feature>
<dbReference type="Pfam" id="PF03133">
    <property type="entry name" value="TTL"/>
    <property type="match status" value="1"/>
</dbReference>
<dbReference type="GO" id="GO:0000226">
    <property type="term" value="P:microtubule cytoskeleton organization"/>
    <property type="evidence" value="ECO:0007669"/>
    <property type="project" value="TreeGrafter"/>
</dbReference>
<evidence type="ECO:0000256" key="3">
    <source>
        <dbReference type="ARBA" id="ARBA00022741"/>
    </source>
</evidence>
<dbReference type="PROSITE" id="PS50975">
    <property type="entry name" value="ATP_GRASP"/>
    <property type="match status" value="1"/>
</dbReference>
<evidence type="ECO:0000256" key="4">
    <source>
        <dbReference type="ARBA" id="ARBA00022840"/>
    </source>
</evidence>
<name>A0A432Y5V2_9GAMM</name>
<dbReference type="GO" id="GO:0070740">
    <property type="term" value="F:tubulin-glutamic acid ligase activity"/>
    <property type="evidence" value="ECO:0007669"/>
    <property type="project" value="TreeGrafter"/>
</dbReference>
<dbReference type="PROSITE" id="PS51221">
    <property type="entry name" value="TTL"/>
    <property type="match status" value="1"/>
</dbReference>
<evidence type="ECO:0000256" key="1">
    <source>
        <dbReference type="ARBA" id="ARBA00006820"/>
    </source>
</evidence>
<evidence type="ECO:0000256" key="2">
    <source>
        <dbReference type="ARBA" id="ARBA00022598"/>
    </source>
</evidence>
<dbReference type="GO" id="GO:0005524">
    <property type="term" value="F:ATP binding"/>
    <property type="evidence" value="ECO:0007669"/>
    <property type="project" value="UniProtKB-UniRule"/>
</dbReference>
<dbReference type="Gene3D" id="3.30.470.20">
    <property type="entry name" value="ATP-grasp fold, B domain"/>
    <property type="match status" value="1"/>
</dbReference>
<keyword evidence="2" id="KW-0436">Ligase</keyword>
<reference evidence="8" key="1">
    <citation type="journal article" date="2018" name="Front. Microbiol.">
        <title>Genome-Based Analysis Reveals the Taxonomy and Diversity of the Family Idiomarinaceae.</title>
        <authorList>
            <person name="Liu Y."/>
            <person name="Lai Q."/>
            <person name="Shao Z."/>
        </authorList>
    </citation>
    <scope>NUCLEOTIDE SEQUENCE [LARGE SCALE GENOMIC DNA]</scope>
    <source>
        <strain evidence="8">PO-M2</strain>
    </source>
</reference>
<dbReference type="PANTHER" id="PTHR12241">
    <property type="entry name" value="TUBULIN POLYGLUTAMYLASE"/>
    <property type="match status" value="1"/>
</dbReference>
<comment type="similarity">
    <text evidence="1">Belongs to the tubulin--tyrosine ligase family.</text>
</comment>
<keyword evidence="4 5" id="KW-0067">ATP-binding</keyword>